<gene>
    <name evidence="3" type="ORF">J4051_11760</name>
</gene>
<reference evidence="3 4" key="1">
    <citation type="submission" date="2021-03" db="EMBL/GenBank/DDBJ databases">
        <title>Gelidibacter sp. nov., isolated from costal sediment.</title>
        <authorList>
            <person name="Lun K.-Y."/>
        </authorList>
    </citation>
    <scope>NUCLEOTIDE SEQUENCE [LARGE SCALE GENOMIC DNA]</scope>
    <source>
        <strain evidence="3 4">DF109</strain>
    </source>
</reference>
<dbReference type="InterPro" id="IPR011042">
    <property type="entry name" value="6-blade_b-propeller_TolB-like"/>
</dbReference>
<dbReference type="SUPFAM" id="SSF63829">
    <property type="entry name" value="Calcium-dependent phosphotriesterase"/>
    <property type="match status" value="1"/>
</dbReference>
<dbReference type="PANTHER" id="PTHR35580:SF1">
    <property type="entry name" value="PHYTASE-LIKE DOMAIN-CONTAINING PROTEIN"/>
    <property type="match status" value="1"/>
</dbReference>
<feature type="domain" description="Secretion system C-terminal sorting" evidence="2">
    <location>
        <begin position="500"/>
        <end position="569"/>
    </location>
</feature>
<keyword evidence="4" id="KW-1185">Reference proteome</keyword>
<dbReference type="PANTHER" id="PTHR35580">
    <property type="entry name" value="CELL SURFACE GLYCOPROTEIN (S-LAYER PROTEIN)-LIKE PROTEIN"/>
    <property type="match status" value="1"/>
</dbReference>
<dbReference type="Pfam" id="PF18962">
    <property type="entry name" value="Por_Secre_tail"/>
    <property type="match status" value="1"/>
</dbReference>
<keyword evidence="1" id="KW-0732">Signal</keyword>
<evidence type="ECO:0000256" key="1">
    <source>
        <dbReference type="ARBA" id="ARBA00022729"/>
    </source>
</evidence>
<dbReference type="Proteomes" id="UP000681315">
    <property type="component" value="Unassembled WGS sequence"/>
</dbReference>
<name>A0ABS3SVL5_9FLAO</name>
<dbReference type="InterPro" id="IPR052918">
    <property type="entry name" value="Motility_Chemotaxis_Reg"/>
</dbReference>
<dbReference type="EMBL" id="JAGEVG010000013">
    <property type="protein sequence ID" value="MBO3098948.1"/>
    <property type="molecule type" value="Genomic_DNA"/>
</dbReference>
<dbReference type="InterPro" id="IPR010620">
    <property type="entry name" value="SBBP_repeat"/>
</dbReference>
<evidence type="ECO:0000313" key="4">
    <source>
        <dbReference type="Proteomes" id="UP000681315"/>
    </source>
</evidence>
<dbReference type="NCBIfam" id="TIGR04183">
    <property type="entry name" value="Por_Secre_tail"/>
    <property type="match status" value="1"/>
</dbReference>
<organism evidence="3 4">
    <name type="scientific">Gelidibacter pelagius</name>
    <dbReference type="NCBI Taxonomy" id="2819985"/>
    <lineage>
        <taxon>Bacteria</taxon>
        <taxon>Pseudomonadati</taxon>
        <taxon>Bacteroidota</taxon>
        <taxon>Flavobacteriia</taxon>
        <taxon>Flavobacteriales</taxon>
        <taxon>Flavobacteriaceae</taxon>
        <taxon>Gelidibacter</taxon>
    </lineage>
</organism>
<dbReference type="Pfam" id="PF06739">
    <property type="entry name" value="SBBP"/>
    <property type="match status" value="4"/>
</dbReference>
<evidence type="ECO:0000313" key="3">
    <source>
        <dbReference type="EMBL" id="MBO3098948.1"/>
    </source>
</evidence>
<protein>
    <submittedName>
        <fullName evidence="3">SBBP repeat-containing protein</fullName>
    </submittedName>
</protein>
<sequence length="573" mass="62750">MKIKIKILFLFTVLLSIPTLLFSQTPELDWLIPMGTVGRESGNSIVTDVEGNVYTVGYFENTIDFDPGEDTYNLTSAGFFDIFIQKLNSKGEFLWAKRIGSATGDEANDITIDTSGNLYITGMFAETVDFDPGEGTFNLTTGTGTPYTQNIFVLKLDADGNFIWAKHMVGDRFSRANSITTDTNDNILMTGGFSGTVDFDPGESTVNLTSFGGDDIFILKLDSNGNLIWVKQMGGASTAIGYSIATDANDNVFTTGYFWETVDFDPGEGTVNLTSKGDSDIFVQKLNADGNLLWVKQMGSETADRGNALTVDLDGNVYITGSFSDTADFDPGAGTTNLTSAGASDIFIQKLDTNGDLLWVKQIGGPRPDMGNSVKTDDSGNVYILGNFGETVDFDPGEGITNLTGDLNDMFILKLRSDGDFMWAKHSYGGRAYWTRAKSIAIDNSDIIYCTGDFEGRVDFNPSGSEYLLTAEGYWDIFILKFSTPSLDLVENSLLDNFIVHPNPTKGKFSIEFSTLQTSVNVKLYTLSGQLLMEKRFQHLKNLPFEIQQADGIYLLELKDGQGRKATVKLVKN</sequence>
<evidence type="ECO:0000259" key="2">
    <source>
        <dbReference type="Pfam" id="PF18962"/>
    </source>
</evidence>
<dbReference type="RefSeq" id="WP_208234072.1">
    <property type="nucleotide sequence ID" value="NZ_JAGEVG010000013.1"/>
</dbReference>
<accession>A0ABS3SVL5</accession>
<dbReference type="InterPro" id="IPR026444">
    <property type="entry name" value="Secre_tail"/>
</dbReference>
<comment type="caution">
    <text evidence="3">The sequence shown here is derived from an EMBL/GenBank/DDBJ whole genome shotgun (WGS) entry which is preliminary data.</text>
</comment>
<dbReference type="Gene3D" id="2.120.10.30">
    <property type="entry name" value="TolB, C-terminal domain"/>
    <property type="match status" value="1"/>
</dbReference>
<proteinExistence type="predicted"/>